<accession>A0A1F5SII0</accession>
<evidence type="ECO:0000313" key="16">
    <source>
        <dbReference type="Proteomes" id="UP000178925"/>
    </source>
</evidence>
<keyword evidence="11" id="KW-0482">Metalloprotease</keyword>
<evidence type="ECO:0000259" key="14">
    <source>
        <dbReference type="Pfam" id="PF02163"/>
    </source>
</evidence>
<evidence type="ECO:0000256" key="2">
    <source>
        <dbReference type="ARBA" id="ARBA00004651"/>
    </source>
</evidence>
<evidence type="ECO:0000256" key="10">
    <source>
        <dbReference type="ARBA" id="ARBA00022989"/>
    </source>
</evidence>
<dbReference type="GO" id="GO:0008237">
    <property type="term" value="F:metallopeptidase activity"/>
    <property type="evidence" value="ECO:0007669"/>
    <property type="project" value="UniProtKB-KW"/>
</dbReference>
<evidence type="ECO:0000256" key="7">
    <source>
        <dbReference type="ARBA" id="ARBA00022723"/>
    </source>
</evidence>
<dbReference type="AlphaFoldDB" id="A0A1F5SII0"/>
<dbReference type="EMBL" id="MFGC01000047">
    <property type="protein sequence ID" value="OGF26490.1"/>
    <property type="molecule type" value="Genomic_DNA"/>
</dbReference>
<feature type="domain" description="Peptidase M50" evidence="14">
    <location>
        <begin position="125"/>
        <end position="177"/>
    </location>
</feature>
<evidence type="ECO:0000256" key="6">
    <source>
        <dbReference type="ARBA" id="ARBA00022692"/>
    </source>
</evidence>
<keyword evidence="12 13" id="KW-0472">Membrane</keyword>
<proteinExistence type="inferred from homology"/>
<dbReference type="GO" id="GO:0046872">
    <property type="term" value="F:metal ion binding"/>
    <property type="evidence" value="ECO:0007669"/>
    <property type="project" value="UniProtKB-KW"/>
</dbReference>
<evidence type="ECO:0000256" key="12">
    <source>
        <dbReference type="ARBA" id="ARBA00023136"/>
    </source>
</evidence>
<evidence type="ECO:0000256" key="13">
    <source>
        <dbReference type="SAM" id="Phobius"/>
    </source>
</evidence>
<evidence type="ECO:0000313" key="15">
    <source>
        <dbReference type="EMBL" id="OGF26490.1"/>
    </source>
</evidence>
<dbReference type="GO" id="GO:0005886">
    <property type="term" value="C:plasma membrane"/>
    <property type="evidence" value="ECO:0007669"/>
    <property type="project" value="UniProtKB-SubCell"/>
</dbReference>
<evidence type="ECO:0000256" key="9">
    <source>
        <dbReference type="ARBA" id="ARBA00022833"/>
    </source>
</evidence>
<comment type="similarity">
    <text evidence="3">Belongs to the peptidase M50B family.</text>
</comment>
<dbReference type="Proteomes" id="UP000178925">
    <property type="component" value="Unassembled WGS sequence"/>
</dbReference>
<reference evidence="15 16" key="1">
    <citation type="journal article" date="2016" name="Nat. Commun.">
        <title>Thousands of microbial genomes shed light on interconnected biogeochemical processes in an aquifer system.</title>
        <authorList>
            <person name="Anantharaman K."/>
            <person name="Brown C.T."/>
            <person name="Hug L.A."/>
            <person name="Sharon I."/>
            <person name="Castelle C.J."/>
            <person name="Probst A.J."/>
            <person name="Thomas B.C."/>
            <person name="Singh A."/>
            <person name="Wilkins M.J."/>
            <person name="Karaoz U."/>
            <person name="Brodie E.L."/>
            <person name="Williams K.H."/>
            <person name="Hubbard S.S."/>
            <person name="Banfield J.F."/>
        </authorList>
    </citation>
    <scope>NUCLEOTIDE SEQUENCE [LARGE SCALE GENOMIC DNA]</scope>
</reference>
<evidence type="ECO:0000256" key="5">
    <source>
        <dbReference type="ARBA" id="ARBA00022670"/>
    </source>
</evidence>
<sequence>MQTQLMFFSIIILVLSAAFHEYMHGWMADRLGDHTARDAGRLTINPLAHLDWFGSIFLPLLLVISGVPFVFGYAKPVPFNPYNLRSGKWGPAKVAAAGPLANLLLAVGFGLLLRFTPLDPRLGLFIAYIVLINLVLMIFNLVPIPPLDGSKILLPLLPFRWQEHLLRLEMYGMALVILFIMLGMQFVWYVVLWLFQFIAGTDVLLRVFGL</sequence>
<evidence type="ECO:0000256" key="4">
    <source>
        <dbReference type="ARBA" id="ARBA00022475"/>
    </source>
</evidence>
<keyword evidence="8" id="KW-0378">Hydrolase</keyword>
<keyword evidence="7" id="KW-0479">Metal-binding</keyword>
<dbReference type="PANTHER" id="PTHR35864:SF1">
    <property type="entry name" value="ZINC METALLOPROTEASE YWHC-RELATED"/>
    <property type="match status" value="1"/>
</dbReference>
<dbReference type="InterPro" id="IPR044537">
    <property type="entry name" value="Rip2-like"/>
</dbReference>
<feature type="transmembrane region" description="Helical" evidence="13">
    <location>
        <begin position="5"/>
        <end position="23"/>
    </location>
</feature>
<dbReference type="GO" id="GO:0006508">
    <property type="term" value="P:proteolysis"/>
    <property type="evidence" value="ECO:0007669"/>
    <property type="project" value="UniProtKB-KW"/>
</dbReference>
<dbReference type="CDD" id="cd06158">
    <property type="entry name" value="S2P-M50_like_1"/>
    <property type="match status" value="1"/>
</dbReference>
<feature type="transmembrane region" description="Helical" evidence="13">
    <location>
        <begin position="52"/>
        <end position="74"/>
    </location>
</feature>
<protein>
    <recommendedName>
        <fullName evidence="14">Peptidase M50 domain-containing protein</fullName>
    </recommendedName>
</protein>
<dbReference type="PANTHER" id="PTHR35864">
    <property type="entry name" value="ZINC METALLOPROTEASE MJ0611-RELATED"/>
    <property type="match status" value="1"/>
</dbReference>
<dbReference type="InterPro" id="IPR008915">
    <property type="entry name" value="Peptidase_M50"/>
</dbReference>
<keyword evidence="4" id="KW-1003">Cell membrane</keyword>
<comment type="cofactor">
    <cofactor evidence="1">
        <name>Zn(2+)</name>
        <dbReference type="ChEBI" id="CHEBI:29105"/>
    </cofactor>
</comment>
<gene>
    <name evidence="15" type="ORF">A2242_04245</name>
</gene>
<keyword evidence="5" id="KW-0645">Protease</keyword>
<comment type="subcellular location">
    <subcellularLocation>
        <location evidence="2">Cell membrane</location>
        <topology evidence="2">Multi-pass membrane protein</topology>
    </subcellularLocation>
</comment>
<evidence type="ECO:0000256" key="11">
    <source>
        <dbReference type="ARBA" id="ARBA00023049"/>
    </source>
</evidence>
<dbReference type="Pfam" id="PF02163">
    <property type="entry name" value="Peptidase_M50"/>
    <property type="match status" value="1"/>
</dbReference>
<keyword evidence="6 13" id="KW-0812">Transmembrane</keyword>
<evidence type="ECO:0000256" key="3">
    <source>
        <dbReference type="ARBA" id="ARBA00007931"/>
    </source>
</evidence>
<organism evidence="15 16">
    <name type="scientific">Candidatus Falkowbacteria bacterium RIFOXYA2_FULL_47_9</name>
    <dbReference type="NCBI Taxonomy" id="1797995"/>
    <lineage>
        <taxon>Bacteria</taxon>
        <taxon>Candidatus Falkowiibacteriota</taxon>
    </lineage>
</organism>
<keyword evidence="10 13" id="KW-1133">Transmembrane helix</keyword>
<keyword evidence="9" id="KW-0862">Zinc</keyword>
<name>A0A1F5SII0_9BACT</name>
<evidence type="ECO:0000256" key="8">
    <source>
        <dbReference type="ARBA" id="ARBA00022801"/>
    </source>
</evidence>
<dbReference type="STRING" id="1797995.A2242_04245"/>
<dbReference type="InterPro" id="IPR052348">
    <property type="entry name" value="Metallopeptidase_M50B"/>
</dbReference>
<comment type="caution">
    <text evidence="15">The sequence shown here is derived from an EMBL/GenBank/DDBJ whole genome shotgun (WGS) entry which is preliminary data.</text>
</comment>
<feature type="transmembrane region" description="Helical" evidence="13">
    <location>
        <begin position="94"/>
        <end position="113"/>
    </location>
</feature>
<feature type="transmembrane region" description="Helical" evidence="13">
    <location>
        <begin position="125"/>
        <end position="144"/>
    </location>
</feature>
<evidence type="ECO:0000256" key="1">
    <source>
        <dbReference type="ARBA" id="ARBA00001947"/>
    </source>
</evidence>